<keyword evidence="1" id="KW-1133">Transmembrane helix</keyword>
<proteinExistence type="predicted"/>
<gene>
    <name evidence="2" type="ORF">SNAT2548_LOCUS5641</name>
</gene>
<keyword evidence="1" id="KW-0472">Membrane</keyword>
<dbReference type="EMBL" id="CAJNDS010000362">
    <property type="protein sequence ID" value="CAE7197787.1"/>
    <property type="molecule type" value="Genomic_DNA"/>
</dbReference>
<reference evidence="2" key="1">
    <citation type="submission" date="2021-02" db="EMBL/GenBank/DDBJ databases">
        <authorList>
            <person name="Dougan E. K."/>
            <person name="Rhodes N."/>
            <person name="Thang M."/>
            <person name="Chan C."/>
        </authorList>
    </citation>
    <scope>NUCLEOTIDE SEQUENCE</scope>
</reference>
<dbReference type="Proteomes" id="UP000604046">
    <property type="component" value="Unassembled WGS sequence"/>
</dbReference>
<organism evidence="2 3">
    <name type="scientific">Symbiodinium natans</name>
    <dbReference type="NCBI Taxonomy" id="878477"/>
    <lineage>
        <taxon>Eukaryota</taxon>
        <taxon>Sar</taxon>
        <taxon>Alveolata</taxon>
        <taxon>Dinophyceae</taxon>
        <taxon>Suessiales</taxon>
        <taxon>Symbiodiniaceae</taxon>
        <taxon>Symbiodinium</taxon>
    </lineage>
</organism>
<evidence type="ECO:0008006" key="4">
    <source>
        <dbReference type="Google" id="ProtNLM"/>
    </source>
</evidence>
<sequence length="106" mass="12184">MRDCRDTLDQKFVWAADDALKVRSDMDKCMDQASDYTVYMGTCHHLNNQRFEFDLPRYAGRTIGLPAASLDSVWCWFGVGLVLVWCWFSAYRITVMTSLAVTVLES</sequence>
<dbReference type="SUPFAM" id="SSF50370">
    <property type="entry name" value="Ricin B-like lectins"/>
    <property type="match status" value="1"/>
</dbReference>
<dbReference type="AlphaFoldDB" id="A0A812J614"/>
<evidence type="ECO:0000313" key="2">
    <source>
        <dbReference type="EMBL" id="CAE7197787.1"/>
    </source>
</evidence>
<feature type="transmembrane region" description="Helical" evidence="1">
    <location>
        <begin position="63"/>
        <end position="88"/>
    </location>
</feature>
<name>A0A812J614_9DINO</name>
<evidence type="ECO:0000256" key="1">
    <source>
        <dbReference type="SAM" id="Phobius"/>
    </source>
</evidence>
<accession>A0A812J614</accession>
<dbReference type="InterPro" id="IPR035992">
    <property type="entry name" value="Ricin_B-like_lectins"/>
</dbReference>
<evidence type="ECO:0000313" key="3">
    <source>
        <dbReference type="Proteomes" id="UP000604046"/>
    </source>
</evidence>
<comment type="caution">
    <text evidence="2">The sequence shown here is derived from an EMBL/GenBank/DDBJ whole genome shotgun (WGS) entry which is preliminary data.</text>
</comment>
<keyword evidence="1" id="KW-0812">Transmembrane</keyword>
<keyword evidence="3" id="KW-1185">Reference proteome</keyword>
<dbReference type="Gene3D" id="2.80.10.50">
    <property type="match status" value="1"/>
</dbReference>
<protein>
    <recommendedName>
        <fullName evidence="4">Ricin B lectin domain-containing protein</fullName>
    </recommendedName>
</protein>